<dbReference type="OrthoDB" id="4025621at2759"/>
<dbReference type="EMBL" id="GG692395">
    <property type="protein sequence ID" value="EER35372.1"/>
    <property type="molecule type" value="Genomic_DNA"/>
</dbReference>
<dbReference type="KEGG" id="ctp:CTRG_00111"/>
<dbReference type="GeneID" id="8296203"/>
<dbReference type="STRING" id="294747.C5M222"/>
<sequence length="294" mass="34549">MFTEISPDFGFPLEYKPTSGNIFKRKIVKSKNRSLQKLVLKTQSGWSIPFKNCHLSLIEEHFEVVEELHLVNFIIDNPITLKNLRVNKIVFDSCLYSFKKGVKKEIVMFNNVQEIELKKITNSTELSLIDLVKLNNKNFHHLTIDIGSMIFYNNQEFLFSRYNPFFELLCSGIGGYAKLDTLTLTDFDLFYYLRHEVVHQDVDSWVEPPTDNFETFMEYISQIATLEIVLKKSSVKVKTCLNCGFKEQRSDRNVESLTYDEWKIFLKPLNINNKNTMRILSYDHKLLYKNSVYS</sequence>
<dbReference type="AlphaFoldDB" id="C5M222"/>
<evidence type="ECO:0000313" key="1">
    <source>
        <dbReference type="EMBL" id="EER35372.1"/>
    </source>
</evidence>
<dbReference type="VEuPathDB" id="FungiDB:CTRG_00111"/>
<dbReference type="Proteomes" id="UP000002037">
    <property type="component" value="Unassembled WGS sequence"/>
</dbReference>
<accession>C5M222</accession>
<name>C5M222_CANTT</name>
<dbReference type="HOGENOM" id="CLU_946636_0_0_1"/>
<proteinExistence type="predicted"/>
<protein>
    <submittedName>
        <fullName evidence="1">Uncharacterized protein</fullName>
    </submittedName>
</protein>
<evidence type="ECO:0000313" key="2">
    <source>
        <dbReference type="Proteomes" id="UP000002037"/>
    </source>
</evidence>
<gene>
    <name evidence="1" type="ORF">CTRG_00111</name>
</gene>
<reference evidence="1 2" key="1">
    <citation type="journal article" date="2009" name="Nature">
        <title>Evolution of pathogenicity and sexual reproduction in eight Candida genomes.</title>
        <authorList>
            <person name="Butler G."/>
            <person name="Rasmussen M.D."/>
            <person name="Lin M.F."/>
            <person name="Santos M.A."/>
            <person name="Sakthikumar S."/>
            <person name="Munro C.A."/>
            <person name="Rheinbay E."/>
            <person name="Grabherr M."/>
            <person name="Forche A."/>
            <person name="Reedy J.L."/>
            <person name="Agrafioti I."/>
            <person name="Arnaud M.B."/>
            <person name="Bates S."/>
            <person name="Brown A.J."/>
            <person name="Brunke S."/>
            <person name="Costanzo M.C."/>
            <person name="Fitzpatrick D.A."/>
            <person name="de Groot P.W."/>
            <person name="Harris D."/>
            <person name="Hoyer L.L."/>
            <person name="Hube B."/>
            <person name="Klis F.M."/>
            <person name="Kodira C."/>
            <person name="Lennard N."/>
            <person name="Logue M.E."/>
            <person name="Martin R."/>
            <person name="Neiman A.M."/>
            <person name="Nikolaou E."/>
            <person name="Quail M.A."/>
            <person name="Quinn J."/>
            <person name="Santos M.C."/>
            <person name="Schmitzberger F.F."/>
            <person name="Sherlock G."/>
            <person name="Shah P."/>
            <person name="Silverstein K.A."/>
            <person name="Skrzypek M.S."/>
            <person name="Soll D."/>
            <person name="Staggs R."/>
            <person name="Stansfield I."/>
            <person name="Stumpf M.P."/>
            <person name="Sudbery P.E."/>
            <person name="Srikantha T."/>
            <person name="Zeng Q."/>
            <person name="Berman J."/>
            <person name="Berriman M."/>
            <person name="Heitman J."/>
            <person name="Gow N.A."/>
            <person name="Lorenz M.C."/>
            <person name="Birren B.W."/>
            <person name="Kellis M."/>
            <person name="Cuomo C.A."/>
        </authorList>
    </citation>
    <scope>NUCLEOTIDE SEQUENCE [LARGE SCALE GENOMIC DNA]</scope>
    <source>
        <strain evidence="2">ATCC MYA-3404 / T1</strain>
    </source>
</reference>
<keyword evidence="2" id="KW-1185">Reference proteome</keyword>
<dbReference type="eggNOG" id="ENOG502R6C6">
    <property type="taxonomic scope" value="Eukaryota"/>
</dbReference>
<organism evidence="1 2">
    <name type="scientific">Candida tropicalis (strain ATCC MYA-3404 / T1)</name>
    <name type="common">Yeast</name>
    <dbReference type="NCBI Taxonomy" id="294747"/>
    <lineage>
        <taxon>Eukaryota</taxon>
        <taxon>Fungi</taxon>
        <taxon>Dikarya</taxon>
        <taxon>Ascomycota</taxon>
        <taxon>Saccharomycotina</taxon>
        <taxon>Pichiomycetes</taxon>
        <taxon>Debaryomycetaceae</taxon>
        <taxon>Candida/Lodderomyces clade</taxon>
        <taxon>Candida</taxon>
    </lineage>
</organism>
<dbReference type="RefSeq" id="XP_002545330.1">
    <property type="nucleotide sequence ID" value="XM_002545284.1"/>
</dbReference>